<feature type="chain" id="PRO_5038622928" evidence="2">
    <location>
        <begin position="32"/>
        <end position="546"/>
    </location>
</feature>
<evidence type="ECO:0000259" key="3">
    <source>
        <dbReference type="PROSITE" id="PS51272"/>
    </source>
</evidence>
<keyword evidence="2" id="KW-0732">Signal</keyword>
<dbReference type="EMBL" id="FWWR01000009">
    <property type="protein sequence ID" value="SMB86813.1"/>
    <property type="molecule type" value="Genomic_DNA"/>
</dbReference>
<dbReference type="RefSeq" id="WP_234989749.1">
    <property type="nucleotide sequence ID" value="NZ_FWWR01000009.1"/>
</dbReference>
<protein>
    <submittedName>
        <fullName evidence="4">S-layer homology domain-containing protein</fullName>
    </submittedName>
</protein>
<gene>
    <name evidence="4" type="ORF">SAMN00017477_0957</name>
</gene>
<evidence type="ECO:0000256" key="1">
    <source>
        <dbReference type="SAM" id="MobiDB-lite"/>
    </source>
</evidence>
<evidence type="ECO:0000313" key="5">
    <source>
        <dbReference type="Proteomes" id="UP000192368"/>
    </source>
</evidence>
<sequence length="546" mass="62734">MKYIKINNKNSKLKILNLGLASLMLSGVVFTTPNFVNAMETTTAAVVEAKKEIDINDYDIIESYTTIVTDANLKVYRTKAAGEVVKTAENPVTLFGATWPQLLGYREFKAQEKENWIFKGWRFEQKYKGQELWNRKDALNRYSFTNTHEHWTEEYKYIEGDTISVNRITTYGETVGNPMEYKIYADYNPTIIVSTSKEGEITNLTDKPEEIEYHGNKNYEIKAPEGYEIESVILNGEPIQNIKNVKTYTHEFKNVIEPQKLHANLVKVKNQEPPKAPKEKENVKPNKPVVPKQEERDNSWIRLDITHLSPTKLLPPQGKVDKKVENVEIHEAYMKGYPDGTIKPQGLVTRAEAAALVARLEKLSLTDTTKSMFKDAEDNAWYTPYINAVVNKNLLLADEDGNIRPNEPITRAEFVRMLAPIDKKNSTASIFADIKGHKFEAEINQEFGNKVIEGYEDGTFRPEGKITRAETTAMLNRKYDRVADADGMVMDYKAKIAKFTDLDESSWYYFEMIDATNTHKLTRRDTKDKYGRTNTIWKEIIKEDVK</sequence>
<feature type="domain" description="SLH" evidence="3">
    <location>
        <begin position="308"/>
        <end position="368"/>
    </location>
</feature>
<dbReference type="InterPro" id="IPR001119">
    <property type="entry name" value="SLH_dom"/>
</dbReference>
<evidence type="ECO:0000256" key="2">
    <source>
        <dbReference type="SAM" id="SignalP"/>
    </source>
</evidence>
<feature type="region of interest" description="Disordered" evidence="1">
    <location>
        <begin position="272"/>
        <end position="295"/>
    </location>
</feature>
<feature type="compositionally biased region" description="Basic and acidic residues" evidence="1">
    <location>
        <begin position="272"/>
        <end position="284"/>
    </location>
</feature>
<name>A0A1W1V0H4_PEPAS</name>
<feature type="domain" description="SLH" evidence="3">
    <location>
        <begin position="369"/>
        <end position="425"/>
    </location>
</feature>
<dbReference type="STRING" id="573058.SAMN00017477_0957"/>
<proteinExistence type="predicted"/>
<feature type="domain" description="SLH" evidence="3">
    <location>
        <begin position="426"/>
        <end position="489"/>
    </location>
</feature>
<dbReference type="PANTHER" id="PTHR43308">
    <property type="entry name" value="OUTER MEMBRANE PROTEIN ALPHA-RELATED"/>
    <property type="match status" value="1"/>
</dbReference>
<keyword evidence="5" id="KW-1185">Reference proteome</keyword>
<organism evidence="4 5">
    <name type="scientific">Peptoniphilus asaccharolyticus DSM 20463</name>
    <dbReference type="NCBI Taxonomy" id="573058"/>
    <lineage>
        <taxon>Bacteria</taxon>
        <taxon>Bacillati</taxon>
        <taxon>Bacillota</taxon>
        <taxon>Tissierellia</taxon>
        <taxon>Tissierellales</taxon>
        <taxon>Peptoniphilaceae</taxon>
        <taxon>Peptoniphilus</taxon>
    </lineage>
</organism>
<dbReference type="Proteomes" id="UP000192368">
    <property type="component" value="Unassembled WGS sequence"/>
</dbReference>
<evidence type="ECO:0000313" key="4">
    <source>
        <dbReference type="EMBL" id="SMB86813.1"/>
    </source>
</evidence>
<dbReference type="PROSITE" id="PS51272">
    <property type="entry name" value="SLH"/>
    <property type="match status" value="3"/>
</dbReference>
<reference evidence="5" key="1">
    <citation type="submission" date="2017-04" db="EMBL/GenBank/DDBJ databases">
        <authorList>
            <person name="Varghese N."/>
            <person name="Submissions S."/>
        </authorList>
    </citation>
    <scope>NUCLEOTIDE SEQUENCE [LARGE SCALE GENOMIC DNA]</scope>
    <source>
        <strain evidence="5">DSM 20463</strain>
    </source>
</reference>
<dbReference type="Pfam" id="PF00395">
    <property type="entry name" value="SLH"/>
    <property type="match status" value="3"/>
</dbReference>
<dbReference type="AlphaFoldDB" id="A0A1W1V0H4"/>
<dbReference type="InterPro" id="IPR051465">
    <property type="entry name" value="Cell_Envelope_Struct_Comp"/>
</dbReference>
<dbReference type="PANTHER" id="PTHR43308:SF5">
    <property type="entry name" value="S-LAYER PROTEIN _ PEPTIDOGLYCAN ENDO-BETA-N-ACETYLGLUCOSAMINIDASE"/>
    <property type="match status" value="1"/>
</dbReference>
<feature type="signal peptide" evidence="2">
    <location>
        <begin position="1"/>
        <end position="31"/>
    </location>
</feature>
<accession>A0A1W1V0H4</accession>